<dbReference type="GO" id="GO:0008270">
    <property type="term" value="F:zinc ion binding"/>
    <property type="evidence" value="ECO:0007669"/>
    <property type="project" value="UniProtKB-KW"/>
</dbReference>
<dbReference type="FunFam" id="3.30.50.10:FF:000018">
    <property type="entry name" value="GATA transcription factor"/>
    <property type="match status" value="1"/>
</dbReference>
<evidence type="ECO:0000256" key="7">
    <source>
        <dbReference type="SAM" id="MobiDB-lite"/>
    </source>
</evidence>
<dbReference type="GO" id="GO:0000976">
    <property type="term" value="F:transcription cis-regulatory region binding"/>
    <property type="evidence" value="ECO:0000318"/>
    <property type="project" value="GO_Central"/>
</dbReference>
<proteinExistence type="inferred from homology"/>
<dbReference type="InterPro" id="IPR051140">
    <property type="entry name" value="GATA_TF"/>
</dbReference>
<dbReference type="InParanoid" id="A0A1U8B2U5"/>
<dbReference type="PROSITE" id="PS00344">
    <property type="entry name" value="GATA_ZN_FINGER_1"/>
    <property type="match status" value="1"/>
</dbReference>
<keyword evidence="2" id="KW-0479">Metal-binding</keyword>
<dbReference type="Gene3D" id="3.30.50.10">
    <property type="entry name" value="Erythroid Transcription Factor GATA-1, subunit A"/>
    <property type="match status" value="1"/>
</dbReference>
<keyword evidence="3 6" id="KW-0863">Zinc-finger</keyword>
<dbReference type="STRING" id="4432.A0A1U8B2U5"/>
<dbReference type="KEGG" id="nnu:104606691"/>
<dbReference type="GO" id="GO:0005634">
    <property type="term" value="C:nucleus"/>
    <property type="evidence" value="ECO:0000318"/>
    <property type="project" value="GO_Central"/>
</dbReference>
<evidence type="ECO:0000256" key="3">
    <source>
        <dbReference type="ARBA" id="ARBA00022771"/>
    </source>
</evidence>
<dbReference type="CDD" id="cd00202">
    <property type="entry name" value="ZnF_GATA"/>
    <property type="match status" value="1"/>
</dbReference>
<evidence type="ECO:0000256" key="6">
    <source>
        <dbReference type="PROSITE-ProRule" id="PRU00094"/>
    </source>
</evidence>
<dbReference type="OrthoDB" id="2162994at2759"/>
<evidence type="ECO:0000256" key="5">
    <source>
        <dbReference type="ARBA" id="ARBA00023159"/>
    </source>
</evidence>
<reference evidence="10" key="1">
    <citation type="submission" date="2025-08" db="UniProtKB">
        <authorList>
            <consortium name="RefSeq"/>
        </authorList>
    </citation>
    <scope>IDENTIFICATION</scope>
</reference>
<dbReference type="OMA" id="FESQLCV"/>
<keyword evidence="5" id="KW-0010">Activator</keyword>
<sequence>MAVCESYNAADLLDFKLDDLEENLREIDTPFQAGFDDFPAGFDNFPEIFEGFTGSQLCVPEDDVENLDWFPNFTEDSISLSDVLTASENSSISPTTPERETENGKSYSSVDVCGLLRQTIPSKRPRTKRVGGRVWSGNVMRFSLPESQVPAKAKRGKYNIMGRRCTHCDAEKTPQWRMGPMGPKTLCNACGVRYKSGRLMPEYRPAASPSFNSLLHSNSHKKIMKMRKGE</sequence>
<dbReference type="GeneID" id="104606691"/>
<dbReference type="PROSITE" id="PS50114">
    <property type="entry name" value="GATA_ZN_FINGER_2"/>
    <property type="match status" value="1"/>
</dbReference>
<dbReference type="InterPro" id="IPR000679">
    <property type="entry name" value="Znf_GATA"/>
</dbReference>
<dbReference type="GO" id="GO:0006357">
    <property type="term" value="P:regulation of transcription by RNA polymerase II"/>
    <property type="evidence" value="ECO:0000318"/>
    <property type="project" value="GO_Central"/>
</dbReference>
<dbReference type="RefSeq" id="XP_010270320.1">
    <property type="nucleotide sequence ID" value="XM_010272018.2"/>
</dbReference>
<evidence type="ECO:0000259" key="8">
    <source>
        <dbReference type="PROSITE" id="PS50114"/>
    </source>
</evidence>
<evidence type="ECO:0000313" key="10">
    <source>
        <dbReference type="RefSeq" id="XP_010270320.1"/>
    </source>
</evidence>
<dbReference type="PANTHER" id="PTHR45658:SF46">
    <property type="entry name" value="GATA TRANSCRIPTION FACTOR 4"/>
    <property type="match status" value="1"/>
</dbReference>
<dbReference type="InterPro" id="IPR013088">
    <property type="entry name" value="Znf_NHR/GATA"/>
</dbReference>
<evidence type="ECO:0000256" key="4">
    <source>
        <dbReference type="ARBA" id="ARBA00022833"/>
    </source>
</evidence>
<keyword evidence="4" id="KW-0862">Zinc</keyword>
<comment type="similarity">
    <text evidence="1">Belongs to the type IV zinc-finger family. Class A subfamily.</text>
</comment>
<dbReference type="SMART" id="SM00401">
    <property type="entry name" value="ZnF_GATA"/>
    <property type="match status" value="1"/>
</dbReference>
<name>A0A1U8B2U5_NELNU</name>
<accession>A0A1U8B2U5</accession>
<dbReference type="GO" id="GO:0030154">
    <property type="term" value="P:cell differentiation"/>
    <property type="evidence" value="ECO:0000318"/>
    <property type="project" value="GO_Central"/>
</dbReference>
<feature type="region of interest" description="Disordered" evidence="7">
    <location>
        <begin position="84"/>
        <end position="106"/>
    </location>
</feature>
<dbReference type="Proteomes" id="UP000189703">
    <property type="component" value="Unplaced"/>
</dbReference>
<keyword evidence="9" id="KW-1185">Reference proteome</keyword>
<evidence type="ECO:0000313" key="9">
    <source>
        <dbReference type="Proteomes" id="UP000189703"/>
    </source>
</evidence>
<dbReference type="PANTHER" id="PTHR45658">
    <property type="entry name" value="GATA TRANSCRIPTION FACTOR"/>
    <property type="match status" value="1"/>
</dbReference>
<protein>
    <submittedName>
        <fullName evidence="10">GATA transcription factor 9-like</fullName>
    </submittedName>
</protein>
<evidence type="ECO:0000256" key="2">
    <source>
        <dbReference type="ARBA" id="ARBA00022723"/>
    </source>
</evidence>
<gene>
    <name evidence="10" type="primary">LOC104606691</name>
</gene>
<organism evidence="9 10">
    <name type="scientific">Nelumbo nucifera</name>
    <name type="common">Sacred lotus</name>
    <dbReference type="NCBI Taxonomy" id="4432"/>
    <lineage>
        <taxon>Eukaryota</taxon>
        <taxon>Viridiplantae</taxon>
        <taxon>Streptophyta</taxon>
        <taxon>Embryophyta</taxon>
        <taxon>Tracheophyta</taxon>
        <taxon>Spermatophyta</taxon>
        <taxon>Magnoliopsida</taxon>
        <taxon>Proteales</taxon>
        <taxon>Nelumbonaceae</taxon>
        <taxon>Nelumbo</taxon>
    </lineage>
</organism>
<dbReference type="AlphaFoldDB" id="A0A1U8B2U5"/>
<dbReference type="eggNOG" id="KOG1601">
    <property type="taxonomic scope" value="Eukaryota"/>
</dbReference>
<feature type="compositionally biased region" description="Polar residues" evidence="7">
    <location>
        <begin position="84"/>
        <end position="96"/>
    </location>
</feature>
<feature type="domain" description="GATA-type" evidence="8">
    <location>
        <begin position="159"/>
        <end position="195"/>
    </location>
</feature>
<evidence type="ECO:0000256" key="1">
    <source>
        <dbReference type="ARBA" id="ARBA00005694"/>
    </source>
</evidence>
<dbReference type="Pfam" id="PF00320">
    <property type="entry name" value="GATA"/>
    <property type="match status" value="1"/>
</dbReference>
<dbReference type="SUPFAM" id="SSF57716">
    <property type="entry name" value="Glucocorticoid receptor-like (DNA-binding domain)"/>
    <property type="match status" value="1"/>
</dbReference>